<evidence type="ECO:0000256" key="10">
    <source>
        <dbReference type="ARBA" id="ARBA00031550"/>
    </source>
</evidence>
<dbReference type="GO" id="GO:0006099">
    <property type="term" value="P:tricarboxylic acid cycle"/>
    <property type="evidence" value="ECO:0007669"/>
    <property type="project" value="UniProtKB-UniPathway"/>
</dbReference>
<dbReference type="PATRIC" id="fig|1618989.3.peg.838"/>
<dbReference type="PANTHER" id="PTHR43104:SF2">
    <property type="entry name" value="L-2-HYDROXYGLUTARATE DEHYDROGENASE, MITOCHONDRIAL"/>
    <property type="match status" value="1"/>
</dbReference>
<proteinExistence type="predicted"/>
<evidence type="ECO:0000313" key="12">
    <source>
        <dbReference type="Proteomes" id="UP000034846"/>
    </source>
</evidence>
<accession>A0A0G1ZKP8</accession>
<dbReference type="UniPathway" id="UPA00223">
    <property type="reaction ID" value="UER01008"/>
</dbReference>
<evidence type="ECO:0000256" key="6">
    <source>
        <dbReference type="ARBA" id="ARBA00022630"/>
    </source>
</evidence>
<dbReference type="GO" id="GO:0047545">
    <property type="term" value="F:(S)-2-hydroxyglutarate dehydrogenase activity"/>
    <property type="evidence" value="ECO:0007669"/>
    <property type="project" value="TreeGrafter"/>
</dbReference>
<dbReference type="Gene3D" id="3.50.50.60">
    <property type="entry name" value="FAD/NAD(P)-binding domain"/>
    <property type="match status" value="1"/>
</dbReference>
<comment type="pathway">
    <text evidence="3">Carbohydrate metabolism; tricarboxylic acid cycle; oxaloacetate from (S)-malate (quinone route): step 1/1.</text>
</comment>
<dbReference type="Proteomes" id="UP000034846">
    <property type="component" value="Unassembled WGS sequence"/>
</dbReference>
<dbReference type="GO" id="GO:0008924">
    <property type="term" value="F:L-malate dehydrogenase (quinone) activity"/>
    <property type="evidence" value="ECO:0007669"/>
    <property type="project" value="UniProtKB-EC"/>
</dbReference>
<reference evidence="11 12" key="1">
    <citation type="journal article" date="2015" name="Nature">
        <title>rRNA introns, odd ribosomes, and small enigmatic genomes across a large radiation of phyla.</title>
        <authorList>
            <person name="Brown C.T."/>
            <person name="Hug L.A."/>
            <person name="Thomas B.C."/>
            <person name="Sharon I."/>
            <person name="Castelle C.J."/>
            <person name="Singh A."/>
            <person name="Wilkins M.J."/>
            <person name="Williams K.H."/>
            <person name="Banfield J.F."/>
        </authorList>
    </citation>
    <scope>NUCLEOTIDE SEQUENCE [LARGE SCALE GENOMIC DNA]</scope>
</reference>
<organism evidence="11 12">
    <name type="scientific">Candidatus Uhrbacteria bacterium GW2011_GWD2_52_7</name>
    <dbReference type="NCBI Taxonomy" id="1618989"/>
    <lineage>
        <taxon>Bacteria</taxon>
        <taxon>Candidatus Uhriibacteriota</taxon>
    </lineage>
</organism>
<comment type="cofactor">
    <cofactor evidence="2">
        <name>FAD</name>
        <dbReference type="ChEBI" id="CHEBI:57692"/>
    </cofactor>
</comment>
<evidence type="ECO:0000256" key="7">
    <source>
        <dbReference type="ARBA" id="ARBA00022827"/>
    </source>
</evidence>
<comment type="caution">
    <text evidence="11">The sequence shown here is derived from an EMBL/GenBank/DDBJ whole genome shotgun (WGS) entry which is preliminary data.</text>
</comment>
<evidence type="ECO:0000256" key="4">
    <source>
        <dbReference type="ARBA" id="ARBA00013026"/>
    </source>
</evidence>
<dbReference type="InterPro" id="IPR006231">
    <property type="entry name" value="MQO"/>
</dbReference>
<keyword evidence="5" id="KW-0816">Tricarboxylic acid cycle</keyword>
<evidence type="ECO:0000256" key="1">
    <source>
        <dbReference type="ARBA" id="ARBA00001139"/>
    </source>
</evidence>
<keyword evidence="7" id="KW-0274">FAD</keyword>
<dbReference type="EC" id="1.1.5.4" evidence="4"/>
<sequence length="467" mass="52061">MQTGGVDDSQFDVVIVGAGVSGSSLLYTLARYTSIDRIALVEKYDRPGQGNSKATNNSQTLHVGDIETNYSIEKVKQVLPASMMIVRYADALPANERAAFLVKTPKMVLGVGSHEVSLLRDRFRQLVPLFPELQELNADEIARVEPMVMQGRDVTQPVVALYNPLGYAVDYERLAQSFIDHAIEQNPHVQVHFNDGVKHIARRNGMYVLELRGGKRLASKTVVVDADSYSLLIAKQLGYGMKYSLIPIAGTFYFSRELLRGKVYTVQEPKLPFAAVHGDPDVRVPGQTRWGPTARFHPVLESFKYRTMVDYFRSSGLHRVKTWVSFVKILFDPIRLGYLLKNMLYELPFIGTILFIANARKIVPTIRARDVTVAKGFGGMRLQRVDTETGEMQLGEGKIVGENIIFNMTPSPGASVALYNAMRDAEKVVEFLGEGYGFDRQRMERELVNSHGLMTSGEVSLPAGYAS</sequence>
<dbReference type="Pfam" id="PF06039">
    <property type="entry name" value="Mqo"/>
    <property type="match status" value="1"/>
</dbReference>
<keyword evidence="8" id="KW-0560">Oxidoreductase</keyword>
<evidence type="ECO:0000256" key="2">
    <source>
        <dbReference type="ARBA" id="ARBA00001974"/>
    </source>
</evidence>
<name>A0A0G1ZKP8_9BACT</name>
<comment type="catalytic activity">
    <reaction evidence="1">
        <text>(S)-malate + a quinone = a quinol + oxaloacetate</text>
        <dbReference type="Rhea" id="RHEA:46012"/>
        <dbReference type="ChEBI" id="CHEBI:15589"/>
        <dbReference type="ChEBI" id="CHEBI:16452"/>
        <dbReference type="ChEBI" id="CHEBI:24646"/>
        <dbReference type="ChEBI" id="CHEBI:132124"/>
        <dbReference type="EC" id="1.1.5.4"/>
    </reaction>
</comment>
<dbReference type="GO" id="GO:0005737">
    <property type="term" value="C:cytoplasm"/>
    <property type="evidence" value="ECO:0007669"/>
    <property type="project" value="TreeGrafter"/>
</dbReference>
<dbReference type="SUPFAM" id="SSF51905">
    <property type="entry name" value="FAD/NAD(P)-binding domain"/>
    <property type="match status" value="1"/>
</dbReference>
<evidence type="ECO:0000256" key="3">
    <source>
        <dbReference type="ARBA" id="ARBA00005012"/>
    </source>
</evidence>
<dbReference type="PANTHER" id="PTHR43104">
    <property type="entry name" value="L-2-HYDROXYGLUTARATE DEHYDROGENASE, MITOCHONDRIAL"/>
    <property type="match status" value="1"/>
</dbReference>
<keyword evidence="6" id="KW-0285">Flavoprotein</keyword>
<evidence type="ECO:0000313" key="11">
    <source>
        <dbReference type="EMBL" id="KKW28597.1"/>
    </source>
</evidence>
<dbReference type="AlphaFoldDB" id="A0A0G1ZKP8"/>
<evidence type="ECO:0000256" key="5">
    <source>
        <dbReference type="ARBA" id="ARBA00022532"/>
    </source>
</evidence>
<dbReference type="EMBL" id="LCRD01000066">
    <property type="protein sequence ID" value="KKW28597.1"/>
    <property type="molecule type" value="Genomic_DNA"/>
</dbReference>
<protein>
    <recommendedName>
        <fullName evidence="4">malate dehydrogenase (quinone)</fullName>
        <ecNumber evidence="4">1.1.5.4</ecNumber>
    </recommendedName>
    <alternativeName>
        <fullName evidence="10">MQO</fullName>
    </alternativeName>
    <alternativeName>
        <fullName evidence="9">Malate dehydrogenase [quinone]</fullName>
    </alternativeName>
</protein>
<evidence type="ECO:0000256" key="9">
    <source>
        <dbReference type="ARBA" id="ARBA00030660"/>
    </source>
</evidence>
<dbReference type="Gene3D" id="3.30.9.10">
    <property type="entry name" value="D-Amino Acid Oxidase, subunit A, domain 2"/>
    <property type="match status" value="1"/>
</dbReference>
<evidence type="ECO:0000256" key="8">
    <source>
        <dbReference type="ARBA" id="ARBA00023002"/>
    </source>
</evidence>
<gene>
    <name evidence="11" type="ORF">UY72_C0066G0002</name>
</gene>
<dbReference type="InterPro" id="IPR036188">
    <property type="entry name" value="FAD/NAD-bd_sf"/>
</dbReference>